<keyword evidence="1" id="KW-1133">Transmembrane helix</keyword>
<comment type="caution">
    <text evidence="2">The sequence shown here is derived from an EMBL/GenBank/DDBJ whole genome shotgun (WGS) entry which is preliminary data.</text>
</comment>
<dbReference type="AlphaFoldDB" id="A0A1F8C3S7"/>
<name>A0A1F8C3S7_9BACT</name>
<dbReference type="STRING" id="1802525.A2975_01590"/>
<organism evidence="2 3">
    <name type="scientific">Candidatus Woesebacteria bacterium RIFCSPLOWO2_01_FULL_44_14</name>
    <dbReference type="NCBI Taxonomy" id="1802525"/>
    <lineage>
        <taxon>Bacteria</taxon>
        <taxon>Candidatus Woeseibacteriota</taxon>
    </lineage>
</organism>
<feature type="transmembrane region" description="Helical" evidence="1">
    <location>
        <begin position="14"/>
        <end position="37"/>
    </location>
</feature>
<evidence type="ECO:0000313" key="2">
    <source>
        <dbReference type="EMBL" id="OGM70947.1"/>
    </source>
</evidence>
<gene>
    <name evidence="2" type="ORF">A2975_01590</name>
</gene>
<protein>
    <submittedName>
        <fullName evidence="2">Uncharacterized protein</fullName>
    </submittedName>
</protein>
<feature type="transmembrane region" description="Helical" evidence="1">
    <location>
        <begin position="43"/>
        <end position="62"/>
    </location>
</feature>
<sequence length="119" mass="13106">MYNLKNLPSDVKKLGTIGTISFSGSMLSFMAAFFIDFSKTNKGWALIVTGVSLLLFSGVIYLKESLAKIANRKEALGVLREVYNRLAEQSTNGTNEQTVSITMTIAELPKKILEVIDKL</sequence>
<keyword evidence="1" id="KW-0472">Membrane</keyword>
<evidence type="ECO:0000313" key="3">
    <source>
        <dbReference type="Proteomes" id="UP000178429"/>
    </source>
</evidence>
<dbReference type="EMBL" id="MGHL01000001">
    <property type="protein sequence ID" value="OGM70947.1"/>
    <property type="molecule type" value="Genomic_DNA"/>
</dbReference>
<accession>A0A1F8C3S7</accession>
<reference evidence="2 3" key="1">
    <citation type="journal article" date="2016" name="Nat. Commun.">
        <title>Thousands of microbial genomes shed light on interconnected biogeochemical processes in an aquifer system.</title>
        <authorList>
            <person name="Anantharaman K."/>
            <person name="Brown C.T."/>
            <person name="Hug L.A."/>
            <person name="Sharon I."/>
            <person name="Castelle C.J."/>
            <person name="Probst A.J."/>
            <person name="Thomas B.C."/>
            <person name="Singh A."/>
            <person name="Wilkins M.J."/>
            <person name="Karaoz U."/>
            <person name="Brodie E.L."/>
            <person name="Williams K.H."/>
            <person name="Hubbard S.S."/>
            <person name="Banfield J.F."/>
        </authorList>
    </citation>
    <scope>NUCLEOTIDE SEQUENCE [LARGE SCALE GENOMIC DNA]</scope>
</reference>
<proteinExistence type="predicted"/>
<keyword evidence="1" id="KW-0812">Transmembrane</keyword>
<dbReference type="Proteomes" id="UP000178429">
    <property type="component" value="Unassembled WGS sequence"/>
</dbReference>
<evidence type="ECO:0000256" key="1">
    <source>
        <dbReference type="SAM" id="Phobius"/>
    </source>
</evidence>